<dbReference type="Pfam" id="PF05913">
    <property type="entry name" value="MupG_C"/>
    <property type="match status" value="1"/>
</dbReference>
<dbReference type="EMBL" id="VDFM01000001">
    <property type="protein sequence ID" value="MQS51681.1"/>
    <property type="molecule type" value="Genomic_DNA"/>
</dbReference>
<dbReference type="Gene3D" id="2.40.100.10">
    <property type="entry name" value="Cyclophilin-like"/>
    <property type="match status" value="1"/>
</dbReference>
<dbReference type="InterPro" id="IPR029000">
    <property type="entry name" value="Cyclophilin-like_dom_sf"/>
</dbReference>
<protein>
    <submittedName>
        <fullName evidence="3">DUF871 domain-containing protein</fullName>
    </submittedName>
</protein>
<dbReference type="PANTHER" id="PTHR38435:SF2">
    <property type="entry name" value="DUF871 DOMAIN-CONTAINING PROTEIN"/>
    <property type="match status" value="1"/>
</dbReference>
<dbReference type="OrthoDB" id="5809921at2"/>
<proteinExistence type="predicted"/>
<reference evidence="3 4" key="1">
    <citation type="journal article" date="2019" name="Syst. Appl. Microbiol.">
        <title>Polyphasic characterization of two novel Lactobacillus spp. isolated from blown salami packages: Description of Lactobacillus halodurans sp. nov. and Lactobacillus salsicarnum sp. nov.</title>
        <authorList>
            <person name="Schuster J.A."/>
            <person name="Klingl A."/>
            <person name="Vogel R.F."/>
            <person name="Ehrmann M.A."/>
        </authorList>
    </citation>
    <scope>NUCLEOTIDE SEQUENCE [LARGE SCALE GENOMIC DNA]</scope>
    <source>
        <strain evidence="3 4">TMW 1.2118</strain>
    </source>
</reference>
<dbReference type="InterPro" id="IPR008589">
    <property type="entry name" value="MupG"/>
</dbReference>
<evidence type="ECO:0000259" key="1">
    <source>
        <dbReference type="Pfam" id="PF05913"/>
    </source>
</evidence>
<dbReference type="InterPro" id="IPR013785">
    <property type="entry name" value="Aldolase_TIM"/>
</dbReference>
<evidence type="ECO:0000313" key="4">
    <source>
        <dbReference type="Proteomes" id="UP000380386"/>
    </source>
</evidence>
<organism evidence="3 4">
    <name type="scientific">Companilactobacillus mishanensis</name>
    <dbReference type="NCBI Taxonomy" id="2486008"/>
    <lineage>
        <taxon>Bacteria</taxon>
        <taxon>Bacillati</taxon>
        <taxon>Bacillota</taxon>
        <taxon>Bacilli</taxon>
        <taxon>Lactobacillales</taxon>
        <taxon>Lactobacillaceae</taxon>
        <taxon>Companilactobacillus</taxon>
    </lineage>
</organism>
<feature type="domain" description="6-phospho-N-acetylmuramidase N-terminal" evidence="2">
    <location>
        <begin position="2"/>
        <end position="222"/>
    </location>
</feature>
<dbReference type="PANTHER" id="PTHR38435">
    <property type="match status" value="1"/>
</dbReference>
<dbReference type="InterPro" id="IPR043894">
    <property type="entry name" value="MupG_C"/>
</dbReference>
<evidence type="ECO:0000313" key="3">
    <source>
        <dbReference type="EMBL" id="MQS51681.1"/>
    </source>
</evidence>
<accession>A0A5P0ZF44</accession>
<comment type="caution">
    <text evidence="3">The sequence shown here is derived from an EMBL/GenBank/DDBJ whole genome shotgun (WGS) entry which is preliminary data.</text>
</comment>
<gene>
    <name evidence="3" type="ORF">FHL02_01470</name>
</gene>
<feature type="domain" description="6-phospho-N-acetylmuramidase C-terminal" evidence="1">
    <location>
        <begin position="232"/>
        <end position="344"/>
    </location>
</feature>
<dbReference type="Gene3D" id="3.20.20.70">
    <property type="entry name" value="Aldolase class I"/>
    <property type="match status" value="1"/>
</dbReference>
<sequence length="351" mass="39803">MLGFSFYLTDPLDDKAENYFMNMSENGFKLVFTSAHIPEEDHSQTSSKILQLYELTQKYNLQLMIDTDRDSMKYLPKNIFPGSGLRLDDGFSPIDISELSQNIPLALNASTLNKQLYNELVKQNFNQANVQAWHNYYPRPETGLDAAWLKQKNEWLHSIGFKTQAFIPGDMNLRGPLHDGLPTLESQRHQNLLASYIELKKLATDTVVIGDPALSTDMQSALHDYVQRKMIKLHLESFSDESVKSVICNSIMENRPDVARDVIRVNGSRQIIKDSVIDTTPISSKIRSPGSVTVDNSDYGRYEGELQIVKTELPEDPKVNVIAQVVQSDLCLLNSIGSSRLFYFSDQEEKD</sequence>
<name>A0A5P0ZF44_9LACO</name>
<dbReference type="SUPFAM" id="SSF50891">
    <property type="entry name" value="Cyclophilin-like"/>
    <property type="match status" value="1"/>
</dbReference>
<dbReference type="Pfam" id="PF19200">
    <property type="entry name" value="MupG_N"/>
    <property type="match status" value="1"/>
</dbReference>
<evidence type="ECO:0000259" key="2">
    <source>
        <dbReference type="Pfam" id="PF19200"/>
    </source>
</evidence>
<dbReference type="InterPro" id="IPR017853">
    <property type="entry name" value="GH"/>
</dbReference>
<dbReference type="Proteomes" id="UP000380386">
    <property type="component" value="Unassembled WGS sequence"/>
</dbReference>
<dbReference type="InterPro" id="IPR043797">
    <property type="entry name" value="MupG_N"/>
</dbReference>
<dbReference type="SUPFAM" id="SSF51445">
    <property type="entry name" value="(Trans)glycosidases"/>
    <property type="match status" value="1"/>
</dbReference>
<dbReference type="AlphaFoldDB" id="A0A5P0ZF44"/>
<dbReference type="RefSeq" id="WP_153381789.1">
    <property type="nucleotide sequence ID" value="NZ_VDFM01000001.1"/>
</dbReference>